<evidence type="ECO:0000313" key="20">
    <source>
        <dbReference type="EMBL" id="KAA8633958.1"/>
    </source>
</evidence>
<comment type="caution">
    <text evidence="20">The sequence shown here is derived from an EMBL/GenBank/DDBJ whole genome shotgun (WGS) entry which is preliminary data.</text>
</comment>
<keyword evidence="8 15" id="KW-0479">Metal-binding</keyword>
<dbReference type="VEuPathDB" id="FungiDB:SMAC_07636"/>
<dbReference type="PROSITE" id="PS52012">
    <property type="entry name" value="CFEM"/>
    <property type="match status" value="1"/>
</dbReference>
<dbReference type="GO" id="GO:0005886">
    <property type="term" value="C:plasma membrane"/>
    <property type="evidence" value="ECO:0007669"/>
    <property type="project" value="UniProtKB-SubCell"/>
</dbReference>
<dbReference type="AlphaFoldDB" id="A0A8S8ZWV2"/>
<dbReference type="InterPro" id="IPR051735">
    <property type="entry name" value="CFEM_domain"/>
</dbReference>
<evidence type="ECO:0000256" key="2">
    <source>
        <dbReference type="ARBA" id="ARBA00004613"/>
    </source>
</evidence>
<evidence type="ECO:0000259" key="19">
    <source>
        <dbReference type="PROSITE" id="PS52012"/>
    </source>
</evidence>
<evidence type="ECO:0000256" key="14">
    <source>
        <dbReference type="ARBA" id="ARBA00023288"/>
    </source>
</evidence>
<keyword evidence="17" id="KW-1133">Transmembrane helix</keyword>
<keyword evidence="14" id="KW-0449">Lipoprotein</keyword>
<feature type="chain" id="PRO_5035726403" description="CFEM domain-containing protein" evidence="18">
    <location>
        <begin position="19"/>
        <end position="330"/>
    </location>
</feature>
<name>A0A8S8ZWV2_SORMA</name>
<dbReference type="Pfam" id="PF05730">
    <property type="entry name" value="CFEM"/>
    <property type="match status" value="1"/>
</dbReference>
<evidence type="ECO:0000313" key="21">
    <source>
        <dbReference type="Proteomes" id="UP000433876"/>
    </source>
</evidence>
<dbReference type="GO" id="GO:0046872">
    <property type="term" value="F:metal ion binding"/>
    <property type="evidence" value="ECO:0007669"/>
    <property type="project" value="UniProtKB-UniRule"/>
</dbReference>
<keyword evidence="5" id="KW-0964">Secreted</keyword>
<evidence type="ECO:0000256" key="9">
    <source>
        <dbReference type="ARBA" id="ARBA00022729"/>
    </source>
</evidence>
<evidence type="ECO:0000256" key="7">
    <source>
        <dbReference type="ARBA" id="ARBA00022622"/>
    </source>
</evidence>
<evidence type="ECO:0000256" key="3">
    <source>
        <dbReference type="ARBA" id="ARBA00010031"/>
    </source>
</evidence>
<evidence type="ECO:0000256" key="10">
    <source>
        <dbReference type="ARBA" id="ARBA00023004"/>
    </source>
</evidence>
<evidence type="ECO:0000256" key="11">
    <source>
        <dbReference type="ARBA" id="ARBA00023136"/>
    </source>
</evidence>
<dbReference type="Proteomes" id="UP000433876">
    <property type="component" value="Unassembled WGS sequence"/>
</dbReference>
<evidence type="ECO:0000256" key="8">
    <source>
        <dbReference type="ARBA" id="ARBA00022723"/>
    </source>
</evidence>
<keyword evidence="12" id="KW-1015">Disulfide bond</keyword>
<keyword evidence="17" id="KW-0812">Transmembrane</keyword>
<feature type="region of interest" description="Disordered" evidence="16">
    <location>
        <begin position="108"/>
        <end position="232"/>
    </location>
</feature>
<dbReference type="GO" id="GO:0098552">
    <property type="term" value="C:side of membrane"/>
    <property type="evidence" value="ECO:0007669"/>
    <property type="project" value="UniProtKB-KW"/>
</dbReference>
<feature type="compositionally biased region" description="Acidic residues" evidence="16">
    <location>
        <begin position="214"/>
        <end position="226"/>
    </location>
</feature>
<keyword evidence="7" id="KW-0336">GPI-anchor</keyword>
<evidence type="ECO:0000256" key="15">
    <source>
        <dbReference type="PROSITE-ProRule" id="PRU01356"/>
    </source>
</evidence>
<keyword evidence="11 17" id="KW-0472">Membrane</keyword>
<proteinExistence type="inferred from homology"/>
<evidence type="ECO:0000256" key="13">
    <source>
        <dbReference type="ARBA" id="ARBA00023180"/>
    </source>
</evidence>
<dbReference type="PANTHER" id="PTHR37928:SF1">
    <property type="entry name" value="CFEM DOMAIN PROTEIN (AFU_ORTHOLOGUE AFUA_6G14090)"/>
    <property type="match status" value="1"/>
</dbReference>
<dbReference type="GO" id="GO:0005576">
    <property type="term" value="C:extracellular region"/>
    <property type="evidence" value="ECO:0007669"/>
    <property type="project" value="UniProtKB-SubCell"/>
</dbReference>
<evidence type="ECO:0000256" key="5">
    <source>
        <dbReference type="ARBA" id="ARBA00022525"/>
    </source>
</evidence>
<feature type="compositionally biased region" description="Low complexity" evidence="16">
    <location>
        <begin position="198"/>
        <end position="209"/>
    </location>
</feature>
<feature type="domain" description="CFEM" evidence="19">
    <location>
        <begin position="1"/>
        <end position="122"/>
    </location>
</feature>
<accession>A0A8S8ZWV2</accession>
<keyword evidence="4" id="KW-1003">Cell membrane</keyword>
<keyword evidence="9 18" id="KW-0732">Signal</keyword>
<organism evidence="20 21">
    <name type="scientific">Sordaria macrospora</name>
    <dbReference type="NCBI Taxonomy" id="5147"/>
    <lineage>
        <taxon>Eukaryota</taxon>
        <taxon>Fungi</taxon>
        <taxon>Dikarya</taxon>
        <taxon>Ascomycota</taxon>
        <taxon>Pezizomycotina</taxon>
        <taxon>Sordariomycetes</taxon>
        <taxon>Sordariomycetidae</taxon>
        <taxon>Sordariales</taxon>
        <taxon>Sordariaceae</taxon>
        <taxon>Sordaria</taxon>
    </lineage>
</organism>
<sequence length="330" mass="33108">MLLLKTLALLAAAVTVTGQSIDSLPECSQNCYYSSRDGSSLCTGAAQADMKCLCPSADFFNAIHDCVTNACESVYGEAAVGENAGIAVAAAHALCATATAEAPAATAEAPAATSAAPGNPDAAAPPASTPAPETPAGETQPVASAVPSATEASNSVPTDAAATSASAPSTAATSATENSESATSTGAGAIIPVATEGSSTSSASAPASTSKDKDEDDSEDEDEDDDKPGLSTGAKAGIGAAIGVASLVLLVTAALWIFRKRSTPKDHIKISDPVAGGRHYASDPYNHNNFSKATSHGGVSGITIMSENELEMKSRRYEDMVPRQQPRNMV</sequence>
<comment type="similarity">
    <text evidence="3">Belongs to the RBT5 family.</text>
</comment>
<protein>
    <recommendedName>
        <fullName evidence="19">CFEM domain-containing protein</fullName>
    </recommendedName>
</protein>
<keyword evidence="13" id="KW-0325">Glycoprotein</keyword>
<feature type="compositionally biased region" description="Low complexity" evidence="16">
    <location>
        <begin position="158"/>
        <end position="187"/>
    </location>
</feature>
<reference evidence="20 21" key="1">
    <citation type="submission" date="2017-07" db="EMBL/GenBank/DDBJ databases">
        <title>Genome sequence of the Sordaria macrospora wild type strain R19027.</title>
        <authorList>
            <person name="Nowrousian M."/>
            <person name="Teichert I."/>
            <person name="Kueck U."/>
        </authorList>
    </citation>
    <scope>NUCLEOTIDE SEQUENCE [LARGE SCALE GENOMIC DNA]</scope>
    <source>
        <strain evidence="20 21">R19027</strain>
        <tissue evidence="20">Mycelium</tissue>
    </source>
</reference>
<feature type="compositionally biased region" description="Low complexity" evidence="16">
    <location>
        <begin position="108"/>
        <end position="126"/>
    </location>
</feature>
<evidence type="ECO:0000256" key="17">
    <source>
        <dbReference type="SAM" id="Phobius"/>
    </source>
</evidence>
<evidence type="ECO:0000256" key="4">
    <source>
        <dbReference type="ARBA" id="ARBA00022475"/>
    </source>
</evidence>
<feature type="binding site" description="axial binding residue" evidence="15">
    <location>
        <position position="49"/>
    </location>
    <ligand>
        <name>heme</name>
        <dbReference type="ChEBI" id="CHEBI:30413"/>
    </ligand>
    <ligandPart>
        <name>Fe</name>
        <dbReference type="ChEBI" id="CHEBI:18248"/>
    </ligandPart>
</feature>
<comment type="subcellular location">
    <subcellularLocation>
        <location evidence="1">Cell membrane</location>
        <topology evidence="1">Lipid-anchor</topology>
        <topology evidence="1">GPI-anchor</topology>
    </subcellularLocation>
    <subcellularLocation>
        <location evidence="2">Secreted</location>
    </subcellularLocation>
</comment>
<evidence type="ECO:0000256" key="16">
    <source>
        <dbReference type="SAM" id="MobiDB-lite"/>
    </source>
</evidence>
<dbReference type="PANTHER" id="PTHR37928">
    <property type="entry name" value="CFEM DOMAIN PROTEIN (AFU_ORTHOLOGUE AFUA_6G14090)"/>
    <property type="match status" value="1"/>
</dbReference>
<comment type="caution">
    <text evidence="15">Lacks conserved residue(s) required for the propagation of feature annotation.</text>
</comment>
<keyword evidence="6 15" id="KW-0349">Heme</keyword>
<dbReference type="OMA" id="CINTCVE"/>
<keyword evidence="10 15" id="KW-0408">Iron</keyword>
<evidence type="ECO:0000256" key="18">
    <source>
        <dbReference type="SAM" id="SignalP"/>
    </source>
</evidence>
<evidence type="ECO:0000256" key="1">
    <source>
        <dbReference type="ARBA" id="ARBA00004609"/>
    </source>
</evidence>
<feature type="signal peptide" evidence="18">
    <location>
        <begin position="1"/>
        <end position="18"/>
    </location>
</feature>
<evidence type="ECO:0000256" key="12">
    <source>
        <dbReference type="ARBA" id="ARBA00023157"/>
    </source>
</evidence>
<dbReference type="InterPro" id="IPR008427">
    <property type="entry name" value="Extracellular_membr_CFEM_dom"/>
</dbReference>
<feature type="transmembrane region" description="Helical" evidence="17">
    <location>
        <begin position="236"/>
        <end position="258"/>
    </location>
</feature>
<dbReference type="EMBL" id="NMPR01000029">
    <property type="protein sequence ID" value="KAA8633958.1"/>
    <property type="molecule type" value="Genomic_DNA"/>
</dbReference>
<evidence type="ECO:0000256" key="6">
    <source>
        <dbReference type="ARBA" id="ARBA00022617"/>
    </source>
</evidence>
<gene>
    <name evidence="20" type="ORF">SMACR_07636</name>
</gene>